<dbReference type="PANTHER" id="PTHR43811">
    <property type="entry name" value="FKBP-TYPE PEPTIDYL-PROLYL CIS-TRANS ISOMERASE FKPA"/>
    <property type="match status" value="1"/>
</dbReference>
<dbReference type="GO" id="GO:0006457">
    <property type="term" value="P:protein folding"/>
    <property type="evidence" value="ECO:0007669"/>
    <property type="project" value="InterPro"/>
</dbReference>
<dbReference type="Proteomes" id="UP001056426">
    <property type="component" value="Chromosome"/>
</dbReference>
<comment type="similarity">
    <text evidence="2 6">Belongs to the FKBP-type PPIase family.</text>
</comment>
<evidence type="ECO:0000256" key="3">
    <source>
        <dbReference type="ARBA" id="ARBA00023110"/>
    </source>
</evidence>
<evidence type="ECO:0000259" key="7">
    <source>
        <dbReference type="PROSITE" id="PS50059"/>
    </source>
</evidence>
<keyword evidence="4 5" id="KW-0413">Isomerase</keyword>
<comment type="catalytic activity">
    <reaction evidence="1 5 6">
        <text>[protein]-peptidylproline (omega=180) = [protein]-peptidylproline (omega=0)</text>
        <dbReference type="Rhea" id="RHEA:16237"/>
        <dbReference type="Rhea" id="RHEA-COMP:10747"/>
        <dbReference type="Rhea" id="RHEA-COMP:10748"/>
        <dbReference type="ChEBI" id="CHEBI:83833"/>
        <dbReference type="ChEBI" id="CHEBI:83834"/>
        <dbReference type="EC" id="5.2.1.8"/>
    </reaction>
</comment>
<dbReference type="EC" id="5.2.1.8" evidence="6"/>
<dbReference type="AlphaFoldDB" id="A0A9J6ZNT8"/>
<evidence type="ECO:0000256" key="1">
    <source>
        <dbReference type="ARBA" id="ARBA00000971"/>
    </source>
</evidence>
<dbReference type="InterPro" id="IPR046357">
    <property type="entry name" value="PPIase_dom_sf"/>
</dbReference>
<evidence type="ECO:0000256" key="5">
    <source>
        <dbReference type="PROSITE-ProRule" id="PRU00277"/>
    </source>
</evidence>
<feature type="domain" description="PPIase FKBP-type" evidence="7">
    <location>
        <begin position="183"/>
        <end position="269"/>
    </location>
</feature>
<dbReference type="SUPFAM" id="SSF54534">
    <property type="entry name" value="FKBP-like"/>
    <property type="match status" value="1"/>
</dbReference>
<reference evidence="8" key="2">
    <citation type="submission" date="2022-06" db="EMBL/GenBank/DDBJ databases">
        <title>Xiashengella guii gen. nov. sp. nov., a bacterium isolated form anaerobic digestion tank.</title>
        <authorList>
            <person name="Huang H."/>
        </authorList>
    </citation>
    <scope>NUCLEOTIDE SEQUENCE</scope>
    <source>
        <strain evidence="8">Ai-910</strain>
    </source>
</reference>
<dbReference type="Pfam" id="PF00254">
    <property type="entry name" value="FKBP_C"/>
    <property type="match status" value="1"/>
</dbReference>
<evidence type="ECO:0000256" key="4">
    <source>
        <dbReference type="ARBA" id="ARBA00023235"/>
    </source>
</evidence>
<reference evidence="8" key="1">
    <citation type="submission" date="2022-05" db="EMBL/GenBank/DDBJ databases">
        <authorList>
            <person name="Sun X."/>
        </authorList>
    </citation>
    <scope>NUCLEOTIDE SEQUENCE</scope>
    <source>
        <strain evidence="8">Ai-910</strain>
    </source>
</reference>
<gene>
    <name evidence="8" type="ORF">M9189_09950</name>
</gene>
<accession>A0A9J6ZNT8</accession>
<protein>
    <recommendedName>
        <fullName evidence="6">Peptidyl-prolyl cis-trans isomerase</fullName>
        <ecNumber evidence="6">5.2.1.8</ecNumber>
    </recommendedName>
</protein>
<dbReference type="InterPro" id="IPR000774">
    <property type="entry name" value="PPIase_FKBP_N"/>
</dbReference>
<dbReference type="Gene3D" id="1.10.287.460">
    <property type="entry name" value="Peptidyl-prolyl cis-trans isomerase, FKBP-type, N-terminal domain"/>
    <property type="match status" value="1"/>
</dbReference>
<sequence length="269" mass="30487">MKKYSYVIGIFLLIALLPACRLKVPGSGKVEMKNTVDSVSYALGFMSANQYMMNFERIPFDTLDRKDLARAFSKSTLKKEYVEFMKNSFGEFNEEIYHTAFINKVAYNKSYFNEMDADIFLDGVYLARQRKLEEMHNAKADSNRVKGKAFLEENAKREGVIQLESGLQYKVLVEGNGQTPTENDVVKVHYRGTLIDGTVFDSSVESNEPAEFKVTDVIKGWQEALKMMPVGSKWKLYIPANLGYGENGSGEKIGPEETLIFEVELIAIK</sequence>
<dbReference type="InterPro" id="IPR036944">
    <property type="entry name" value="PPIase_FKBP_N_sf"/>
</dbReference>
<dbReference type="GO" id="GO:0003755">
    <property type="term" value="F:peptidyl-prolyl cis-trans isomerase activity"/>
    <property type="evidence" value="ECO:0007669"/>
    <property type="project" value="UniProtKB-UniRule"/>
</dbReference>
<dbReference type="EMBL" id="CP098400">
    <property type="protein sequence ID" value="URW79175.1"/>
    <property type="molecule type" value="Genomic_DNA"/>
</dbReference>
<proteinExistence type="inferred from homology"/>
<evidence type="ECO:0000313" key="8">
    <source>
        <dbReference type="EMBL" id="URW79175.1"/>
    </source>
</evidence>
<keyword evidence="3 5" id="KW-0697">Rotamase</keyword>
<dbReference type="InterPro" id="IPR001179">
    <property type="entry name" value="PPIase_FKBP_dom"/>
</dbReference>
<dbReference type="KEGG" id="alkq:M9189_09950"/>
<dbReference type="PROSITE" id="PS50059">
    <property type="entry name" value="FKBP_PPIASE"/>
    <property type="match status" value="1"/>
</dbReference>
<name>A0A9J6ZNT8_9BACT</name>
<dbReference type="Gene3D" id="3.10.50.40">
    <property type="match status" value="1"/>
</dbReference>
<keyword evidence="9" id="KW-1185">Reference proteome</keyword>
<evidence type="ECO:0000256" key="2">
    <source>
        <dbReference type="ARBA" id="ARBA00006577"/>
    </source>
</evidence>
<dbReference type="RefSeq" id="WP_250722848.1">
    <property type="nucleotide sequence ID" value="NZ_CP098400.1"/>
</dbReference>
<evidence type="ECO:0000313" key="9">
    <source>
        <dbReference type="Proteomes" id="UP001056426"/>
    </source>
</evidence>
<evidence type="ECO:0000256" key="6">
    <source>
        <dbReference type="RuleBase" id="RU003915"/>
    </source>
</evidence>
<dbReference type="PANTHER" id="PTHR43811:SF23">
    <property type="entry name" value="FKBP-TYPE 22 KDA PEPTIDYL-PROLYL CIS-TRANS ISOMERASE"/>
    <property type="match status" value="1"/>
</dbReference>
<dbReference type="Pfam" id="PF01346">
    <property type="entry name" value="FKBP_N"/>
    <property type="match status" value="1"/>
</dbReference>
<organism evidence="8 9">
    <name type="scientific">Xiashengella succiniciproducens</name>
    <dbReference type="NCBI Taxonomy" id="2949635"/>
    <lineage>
        <taxon>Bacteria</taxon>
        <taxon>Pseudomonadati</taxon>
        <taxon>Bacteroidota</taxon>
        <taxon>Bacteroidia</taxon>
        <taxon>Marinilabiliales</taxon>
        <taxon>Marinilabiliaceae</taxon>
        <taxon>Xiashengella</taxon>
    </lineage>
</organism>
<dbReference type="FunFam" id="3.10.50.40:FF:000006">
    <property type="entry name" value="Peptidyl-prolyl cis-trans isomerase"/>
    <property type="match status" value="1"/>
</dbReference>